<dbReference type="InterPro" id="IPR036179">
    <property type="entry name" value="Ig-like_dom_sf"/>
</dbReference>
<protein>
    <recommendedName>
        <fullName evidence="3">Ig-like domain-containing protein</fullName>
    </recommendedName>
</protein>
<dbReference type="SMART" id="SM00409">
    <property type="entry name" value="IG"/>
    <property type="match status" value="1"/>
</dbReference>
<dbReference type="GO" id="GO:0007166">
    <property type="term" value="P:cell surface receptor signaling pathway"/>
    <property type="evidence" value="ECO:0007669"/>
    <property type="project" value="TreeGrafter"/>
</dbReference>
<dbReference type="GO" id="GO:0005886">
    <property type="term" value="C:plasma membrane"/>
    <property type="evidence" value="ECO:0007669"/>
    <property type="project" value="TreeGrafter"/>
</dbReference>
<dbReference type="SUPFAM" id="SSF48726">
    <property type="entry name" value="Immunoglobulin"/>
    <property type="match status" value="1"/>
</dbReference>
<organism evidence="4 5">
    <name type="scientific">Erpetoichthys calabaricus</name>
    <name type="common">Rope fish</name>
    <name type="synonym">Calamoichthys calabaricus</name>
    <dbReference type="NCBI Taxonomy" id="27687"/>
    <lineage>
        <taxon>Eukaryota</taxon>
        <taxon>Metazoa</taxon>
        <taxon>Chordata</taxon>
        <taxon>Craniata</taxon>
        <taxon>Vertebrata</taxon>
        <taxon>Euteleostomi</taxon>
        <taxon>Actinopterygii</taxon>
        <taxon>Polypteriformes</taxon>
        <taxon>Polypteridae</taxon>
        <taxon>Erpetoichthys</taxon>
    </lineage>
</organism>
<dbReference type="GeneTree" id="ENSGT01050000245653"/>
<evidence type="ECO:0000256" key="2">
    <source>
        <dbReference type="ARBA" id="ARBA00022859"/>
    </source>
</evidence>
<evidence type="ECO:0000256" key="1">
    <source>
        <dbReference type="ARBA" id="ARBA00022729"/>
    </source>
</evidence>
<dbReference type="Gene3D" id="2.60.40.10">
    <property type="entry name" value="Immunoglobulins"/>
    <property type="match status" value="1"/>
</dbReference>
<dbReference type="Proteomes" id="UP000694620">
    <property type="component" value="Chromosome 3"/>
</dbReference>
<reference evidence="4" key="1">
    <citation type="submission" date="2021-06" db="EMBL/GenBank/DDBJ databases">
        <authorList>
            <consortium name="Wellcome Sanger Institute Data Sharing"/>
        </authorList>
    </citation>
    <scope>NUCLEOTIDE SEQUENCE [LARGE SCALE GENOMIC DNA]</scope>
</reference>
<reference evidence="4" key="2">
    <citation type="submission" date="2025-08" db="UniProtKB">
        <authorList>
            <consortium name="Ensembl"/>
        </authorList>
    </citation>
    <scope>IDENTIFICATION</scope>
</reference>
<dbReference type="InterPro" id="IPR013106">
    <property type="entry name" value="Ig_V-set"/>
</dbReference>
<dbReference type="SMART" id="SM00406">
    <property type="entry name" value="IGv"/>
    <property type="match status" value="1"/>
</dbReference>
<dbReference type="InterPro" id="IPR050413">
    <property type="entry name" value="TCR_beta_variable"/>
</dbReference>
<proteinExistence type="predicted"/>
<dbReference type="InterPro" id="IPR003599">
    <property type="entry name" value="Ig_sub"/>
</dbReference>
<dbReference type="PROSITE" id="PS50835">
    <property type="entry name" value="IG_LIKE"/>
    <property type="match status" value="1"/>
</dbReference>
<evidence type="ECO:0000259" key="3">
    <source>
        <dbReference type="PROSITE" id="PS50835"/>
    </source>
</evidence>
<dbReference type="Ensembl" id="ENSECRT00000006883.1">
    <property type="protein sequence ID" value="ENSECRP00000006775.1"/>
    <property type="gene ID" value="ENSECRG00000004518.1"/>
</dbReference>
<keyword evidence="2" id="KW-0391">Immunity</keyword>
<sequence length="124" mass="14365">DKQIASMNSTHLDRYVCKINNIYILQVNQSPPNIIVQQKQSVKINCHQSDTNNNMYWYRQQSSTELQLVVHSPYLSTPEYGHNIEDRFSITRSVVENITLQIENVQTSDTGFYLCATKWHSAVT</sequence>
<dbReference type="PANTHER" id="PTHR23268">
    <property type="entry name" value="T-CELL RECEPTOR BETA CHAIN"/>
    <property type="match status" value="1"/>
</dbReference>
<keyword evidence="1" id="KW-0732">Signal</keyword>
<dbReference type="Pfam" id="PF07686">
    <property type="entry name" value="V-set"/>
    <property type="match status" value="1"/>
</dbReference>
<name>A0A8C4RTS2_ERPCA</name>
<accession>A0A8C4RTS2</accession>
<dbReference type="InterPro" id="IPR013783">
    <property type="entry name" value="Ig-like_fold"/>
</dbReference>
<dbReference type="CDD" id="cd00099">
    <property type="entry name" value="IgV"/>
    <property type="match status" value="1"/>
</dbReference>
<dbReference type="AlphaFoldDB" id="A0A8C4RTS2"/>
<dbReference type="PANTHER" id="PTHR23268:SF28">
    <property type="entry name" value="T CELL RECEPTOR BETA VARIABLE 19"/>
    <property type="match status" value="1"/>
</dbReference>
<evidence type="ECO:0000313" key="5">
    <source>
        <dbReference type="Proteomes" id="UP000694620"/>
    </source>
</evidence>
<evidence type="ECO:0000313" key="4">
    <source>
        <dbReference type="Ensembl" id="ENSECRP00000006775.1"/>
    </source>
</evidence>
<dbReference type="GO" id="GO:0002376">
    <property type="term" value="P:immune system process"/>
    <property type="evidence" value="ECO:0007669"/>
    <property type="project" value="UniProtKB-KW"/>
</dbReference>
<reference evidence="4" key="3">
    <citation type="submission" date="2025-09" db="UniProtKB">
        <authorList>
            <consortium name="Ensembl"/>
        </authorList>
    </citation>
    <scope>IDENTIFICATION</scope>
</reference>
<feature type="domain" description="Ig-like" evidence="3">
    <location>
        <begin position="25"/>
        <end position="124"/>
    </location>
</feature>
<keyword evidence="5" id="KW-1185">Reference proteome</keyword>
<dbReference type="InterPro" id="IPR007110">
    <property type="entry name" value="Ig-like_dom"/>
</dbReference>